<evidence type="ECO:0000256" key="4">
    <source>
        <dbReference type="ARBA" id="ARBA00023002"/>
    </source>
</evidence>
<dbReference type="Pfam" id="PF01494">
    <property type="entry name" value="FAD_binding_3"/>
    <property type="match status" value="1"/>
</dbReference>
<evidence type="ECO:0000256" key="5">
    <source>
        <dbReference type="SAM" id="MobiDB-lite"/>
    </source>
</evidence>
<sequence>MIVDVLVVGAGPVGLLCAYQLAKFSKGEIRVVIIDKDDKRDAPVYGRACTLLPRTLELWDQLGVLDEVLNQGVVTKTGFNFEGGKIVSGGLSFLHRMDKHGDTMFNFALHLRQRLIERIFEEELERTANMGVYGDYELEGFADESMGESEAGSLSSNEDHPVTARVRNGSTGEVSTIQAKYIIGADGGKSKVRKTAGIAFQGNNSGAKWIRMDALIKTNMPSPRSLNSVQSADHGLLLWCPIDGGRTRIGYVFSEKLQRKWGTVDGQNVSEEAIMEEARKAMEPFTLEFEKVDWFTIYGIGQRMAERFIKGRVILAGDACHTHSSGSAQGLNTGSHDAINLAWKLSMVLRDQAKPELLETYARERQALVKNVIDNDTVIATLIGGQYPRGYETRAGSHSTKQLLKEWFESAANQGFTLGLGIKYAPDSLVNVVHAERIPPSTIGPGERGPDATLHRIGTGEERRLLSVLPNDGRFNVVVFTGKTYLTGPSLVALGKALDASLLSSSSSSSSSSSWSDKVRSVVTMTTVILGEAAGAAEVMGCDPFGTGYLDTTRRAHDAYGIDDAKGAVLLLRPDGYLALAMDISTAAGDLSEYFARLLVG</sequence>
<comment type="caution">
    <text evidence="8">The sequence shown here is derived from an EMBL/GenBank/DDBJ whole genome shotgun (WGS) entry which is preliminary data.</text>
</comment>
<name>A0A8K0JEC0_9TREE</name>
<dbReference type="InterPro" id="IPR038220">
    <property type="entry name" value="PHOX_C_sf"/>
</dbReference>
<evidence type="ECO:0000313" key="9">
    <source>
        <dbReference type="Proteomes" id="UP000812966"/>
    </source>
</evidence>
<keyword evidence="9" id="KW-1185">Reference proteome</keyword>
<feature type="region of interest" description="Disordered" evidence="5">
    <location>
        <begin position="147"/>
        <end position="166"/>
    </location>
</feature>
<accession>A0A8K0JEC0</accession>
<gene>
    <name evidence="8" type="ORF">FFLO_06721</name>
</gene>
<feature type="domain" description="Phenol hydroxylase-like C-terminal dimerisation" evidence="7">
    <location>
        <begin position="552"/>
        <end position="599"/>
    </location>
</feature>
<dbReference type="PANTHER" id="PTHR43004">
    <property type="entry name" value="TRK SYSTEM POTASSIUM UPTAKE PROTEIN"/>
    <property type="match status" value="1"/>
</dbReference>
<dbReference type="Pfam" id="PF07976">
    <property type="entry name" value="Phe_hydrox_dim"/>
    <property type="match status" value="1"/>
</dbReference>
<evidence type="ECO:0000313" key="8">
    <source>
        <dbReference type="EMBL" id="KAG7527659.1"/>
    </source>
</evidence>
<dbReference type="InterPro" id="IPR012941">
    <property type="entry name" value="Phe_hydrox_C_dim_dom"/>
</dbReference>
<dbReference type="SUPFAM" id="SSF54373">
    <property type="entry name" value="FAD-linked reductases, C-terminal domain"/>
    <property type="match status" value="1"/>
</dbReference>
<dbReference type="InterPro" id="IPR036249">
    <property type="entry name" value="Thioredoxin-like_sf"/>
</dbReference>
<dbReference type="Gene3D" id="3.50.50.60">
    <property type="entry name" value="FAD/NAD(P)-binding domain"/>
    <property type="match status" value="1"/>
</dbReference>
<evidence type="ECO:0000259" key="7">
    <source>
        <dbReference type="Pfam" id="PF07976"/>
    </source>
</evidence>
<dbReference type="InterPro" id="IPR036188">
    <property type="entry name" value="FAD/NAD-bd_sf"/>
</dbReference>
<evidence type="ECO:0000256" key="3">
    <source>
        <dbReference type="ARBA" id="ARBA00022827"/>
    </source>
</evidence>
<dbReference type="EMBL" id="JABELV010000249">
    <property type="protein sequence ID" value="KAG7527659.1"/>
    <property type="molecule type" value="Genomic_DNA"/>
</dbReference>
<dbReference type="PANTHER" id="PTHR43004:SF5">
    <property type="entry name" value="FAD-BINDING DOMAIN-CONTAINING PROTEIN"/>
    <property type="match status" value="1"/>
</dbReference>
<evidence type="ECO:0008006" key="10">
    <source>
        <dbReference type="Google" id="ProtNLM"/>
    </source>
</evidence>
<organism evidence="8 9">
    <name type="scientific">Filobasidium floriforme</name>
    <dbReference type="NCBI Taxonomy" id="5210"/>
    <lineage>
        <taxon>Eukaryota</taxon>
        <taxon>Fungi</taxon>
        <taxon>Dikarya</taxon>
        <taxon>Basidiomycota</taxon>
        <taxon>Agaricomycotina</taxon>
        <taxon>Tremellomycetes</taxon>
        <taxon>Filobasidiales</taxon>
        <taxon>Filobasidiaceae</taxon>
        <taxon>Filobasidium</taxon>
    </lineage>
</organism>
<comment type="similarity">
    <text evidence="1">Belongs to the PheA/TfdB FAD monooxygenase family.</text>
</comment>
<dbReference type="GO" id="GO:0016709">
    <property type="term" value="F:oxidoreductase activity, acting on paired donors, with incorporation or reduction of molecular oxygen, NAD(P)H as one donor, and incorporation of one atom of oxygen"/>
    <property type="evidence" value="ECO:0007669"/>
    <property type="project" value="UniProtKB-ARBA"/>
</dbReference>
<dbReference type="InterPro" id="IPR002938">
    <property type="entry name" value="FAD-bd"/>
</dbReference>
<evidence type="ECO:0000256" key="2">
    <source>
        <dbReference type="ARBA" id="ARBA00022630"/>
    </source>
</evidence>
<proteinExistence type="inferred from homology"/>
<evidence type="ECO:0000256" key="1">
    <source>
        <dbReference type="ARBA" id="ARBA00007801"/>
    </source>
</evidence>
<dbReference type="SUPFAM" id="SSF51905">
    <property type="entry name" value="FAD/NAD(P)-binding domain"/>
    <property type="match status" value="1"/>
</dbReference>
<dbReference type="InterPro" id="IPR050641">
    <property type="entry name" value="RIFMO-like"/>
</dbReference>
<dbReference type="PRINTS" id="PR00420">
    <property type="entry name" value="RNGMNOXGNASE"/>
</dbReference>
<keyword evidence="3" id="KW-0274">FAD</keyword>
<dbReference type="Proteomes" id="UP000812966">
    <property type="component" value="Unassembled WGS sequence"/>
</dbReference>
<dbReference type="Gene3D" id="3.40.30.20">
    <property type="match status" value="1"/>
</dbReference>
<dbReference type="SUPFAM" id="SSF52833">
    <property type="entry name" value="Thioredoxin-like"/>
    <property type="match status" value="1"/>
</dbReference>
<dbReference type="OrthoDB" id="1716816at2759"/>
<reference evidence="8" key="1">
    <citation type="submission" date="2020-04" db="EMBL/GenBank/DDBJ databases">
        <title>Analysis of mating type loci in Filobasidium floriforme.</title>
        <authorList>
            <person name="Nowrousian M."/>
        </authorList>
    </citation>
    <scope>NUCLEOTIDE SEQUENCE</scope>
    <source>
        <strain evidence="8">CBS 6242</strain>
    </source>
</reference>
<protein>
    <recommendedName>
        <fullName evidence="10">FAD binding domain-containing protein</fullName>
    </recommendedName>
</protein>
<dbReference type="GO" id="GO:0071949">
    <property type="term" value="F:FAD binding"/>
    <property type="evidence" value="ECO:0007669"/>
    <property type="project" value="InterPro"/>
</dbReference>
<keyword evidence="2" id="KW-0285">Flavoprotein</keyword>
<evidence type="ECO:0000259" key="6">
    <source>
        <dbReference type="Pfam" id="PF01494"/>
    </source>
</evidence>
<keyword evidence="4" id="KW-0560">Oxidoreductase</keyword>
<dbReference type="AlphaFoldDB" id="A0A8K0JEC0"/>
<dbReference type="Gene3D" id="3.30.9.10">
    <property type="entry name" value="D-Amino Acid Oxidase, subunit A, domain 2"/>
    <property type="match status" value="1"/>
</dbReference>
<feature type="domain" description="FAD-binding" evidence="6">
    <location>
        <begin position="3"/>
        <end position="375"/>
    </location>
</feature>